<protein>
    <submittedName>
        <fullName evidence="2">Uncharacterized protein</fullName>
    </submittedName>
</protein>
<keyword evidence="1" id="KW-1133">Transmembrane helix</keyword>
<accession>A0A9D1G3X4</accession>
<keyword evidence="1" id="KW-0472">Membrane</keyword>
<organism evidence="2 3">
    <name type="scientific">Candidatus Scatomorpha pullistercoris</name>
    <dbReference type="NCBI Taxonomy" id="2840929"/>
    <lineage>
        <taxon>Bacteria</taxon>
        <taxon>Bacillati</taxon>
        <taxon>Bacillota</taxon>
        <taxon>Clostridia</taxon>
        <taxon>Eubacteriales</taxon>
        <taxon>Candidatus Scatomorpha</taxon>
    </lineage>
</organism>
<gene>
    <name evidence="2" type="ORF">IAD42_03750</name>
</gene>
<feature type="transmembrane region" description="Helical" evidence="1">
    <location>
        <begin position="35"/>
        <end position="53"/>
    </location>
</feature>
<feature type="transmembrane region" description="Helical" evidence="1">
    <location>
        <begin position="65"/>
        <end position="85"/>
    </location>
</feature>
<name>A0A9D1G3X4_9FIRM</name>
<comment type="caution">
    <text evidence="2">The sequence shown here is derived from an EMBL/GenBank/DDBJ whole genome shotgun (WGS) entry which is preliminary data.</text>
</comment>
<reference evidence="2" key="1">
    <citation type="submission" date="2020-10" db="EMBL/GenBank/DDBJ databases">
        <authorList>
            <person name="Gilroy R."/>
        </authorList>
    </citation>
    <scope>NUCLEOTIDE SEQUENCE</scope>
    <source>
        <strain evidence="2">ChiHecec3B27-6122</strain>
    </source>
</reference>
<evidence type="ECO:0000256" key="1">
    <source>
        <dbReference type="SAM" id="Phobius"/>
    </source>
</evidence>
<keyword evidence="1" id="KW-0812">Transmembrane</keyword>
<evidence type="ECO:0000313" key="3">
    <source>
        <dbReference type="Proteomes" id="UP000886876"/>
    </source>
</evidence>
<dbReference type="AlphaFoldDB" id="A0A9D1G3X4"/>
<evidence type="ECO:0000313" key="2">
    <source>
        <dbReference type="EMBL" id="HIS97067.1"/>
    </source>
</evidence>
<dbReference type="EMBL" id="DVJS01000087">
    <property type="protein sequence ID" value="HIS97067.1"/>
    <property type="molecule type" value="Genomic_DNA"/>
</dbReference>
<sequence length="124" mass="13328">MKRLGRTEFWLLVFLGVLLLQSALGLFYPAPDAASGIDVIVRTSAAGIFGYFLSSCTPQRSACRTLIVASAGLFCLMVLLAFRAVSVSRPWLLDSGSAATIAQFRDFVSGSVGFLTGGRYDHDQ</sequence>
<dbReference type="Proteomes" id="UP000886876">
    <property type="component" value="Unassembled WGS sequence"/>
</dbReference>
<reference evidence="2" key="2">
    <citation type="journal article" date="2021" name="PeerJ">
        <title>Extensive microbial diversity within the chicken gut microbiome revealed by metagenomics and culture.</title>
        <authorList>
            <person name="Gilroy R."/>
            <person name="Ravi A."/>
            <person name="Getino M."/>
            <person name="Pursley I."/>
            <person name="Horton D.L."/>
            <person name="Alikhan N.F."/>
            <person name="Baker D."/>
            <person name="Gharbi K."/>
            <person name="Hall N."/>
            <person name="Watson M."/>
            <person name="Adriaenssens E.M."/>
            <person name="Foster-Nyarko E."/>
            <person name="Jarju S."/>
            <person name="Secka A."/>
            <person name="Antonio M."/>
            <person name="Oren A."/>
            <person name="Chaudhuri R.R."/>
            <person name="La Ragione R."/>
            <person name="Hildebrand F."/>
            <person name="Pallen M.J."/>
        </authorList>
    </citation>
    <scope>NUCLEOTIDE SEQUENCE</scope>
    <source>
        <strain evidence="2">ChiHecec3B27-6122</strain>
    </source>
</reference>
<proteinExistence type="predicted"/>